<evidence type="ECO:0000256" key="3">
    <source>
        <dbReference type="ARBA" id="ARBA00023242"/>
    </source>
</evidence>
<keyword evidence="3" id="KW-0539">Nucleus</keyword>
<feature type="compositionally biased region" description="Polar residues" evidence="6">
    <location>
        <begin position="318"/>
        <end position="330"/>
    </location>
</feature>
<dbReference type="Proteomes" id="UP000439903">
    <property type="component" value="Unassembled WGS sequence"/>
</dbReference>
<comment type="caution">
    <text evidence="8">The sequence shown here is derived from an EMBL/GenBank/DDBJ whole genome shotgun (WGS) entry which is preliminary data.</text>
</comment>
<accession>A0A8H4AQG1</accession>
<organism evidence="8 9">
    <name type="scientific">Gigaspora margarita</name>
    <dbReference type="NCBI Taxonomy" id="4874"/>
    <lineage>
        <taxon>Eukaryota</taxon>
        <taxon>Fungi</taxon>
        <taxon>Fungi incertae sedis</taxon>
        <taxon>Mucoromycota</taxon>
        <taxon>Glomeromycotina</taxon>
        <taxon>Glomeromycetes</taxon>
        <taxon>Diversisporales</taxon>
        <taxon>Gigasporaceae</taxon>
        <taxon>Gigaspora</taxon>
    </lineage>
</organism>
<evidence type="ECO:0000256" key="2">
    <source>
        <dbReference type="ARBA" id="ARBA00023163"/>
    </source>
</evidence>
<dbReference type="EMBL" id="WTPW01000331">
    <property type="protein sequence ID" value="KAF0521890.1"/>
    <property type="molecule type" value="Genomic_DNA"/>
</dbReference>
<keyword evidence="9" id="KW-1185">Reference proteome</keyword>
<evidence type="ECO:0000256" key="5">
    <source>
        <dbReference type="ARBA" id="ARBA00074620"/>
    </source>
</evidence>
<dbReference type="SUPFAM" id="SSF88723">
    <property type="entry name" value="PIN domain-like"/>
    <property type="match status" value="1"/>
</dbReference>
<dbReference type="Gene3D" id="3.40.50.1010">
    <property type="entry name" value="5'-nuclease"/>
    <property type="match status" value="1"/>
</dbReference>
<dbReference type="GO" id="GO:0005634">
    <property type="term" value="C:nucleus"/>
    <property type="evidence" value="ECO:0007669"/>
    <property type="project" value="UniProtKB-SubCell"/>
</dbReference>
<evidence type="ECO:0000256" key="4">
    <source>
        <dbReference type="ARBA" id="ARBA00060839"/>
    </source>
</evidence>
<evidence type="ECO:0000259" key="7">
    <source>
        <dbReference type="SMART" id="SM00670"/>
    </source>
</evidence>
<feature type="compositionally biased region" description="Basic and acidic residues" evidence="6">
    <location>
        <begin position="331"/>
        <end position="342"/>
    </location>
</feature>
<dbReference type="AlphaFoldDB" id="A0A8H4AQG1"/>
<dbReference type="GO" id="GO:0004540">
    <property type="term" value="F:RNA nuclease activity"/>
    <property type="evidence" value="ECO:0007669"/>
    <property type="project" value="UniProtKB-ARBA"/>
</dbReference>
<protein>
    <recommendedName>
        <fullName evidence="5">Transcriptional protein SWT1</fullName>
    </recommendedName>
</protein>
<dbReference type="InterPro" id="IPR052626">
    <property type="entry name" value="SWT1_Regulator"/>
</dbReference>
<dbReference type="CDD" id="cd18727">
    <property type="entry name" value="PIN_Swt1-like"/>
    <property type="match status" value="1"/>
</dbReference>
<gene>
    <name evidence="8" type="ORF">F8M41_015669</name>
</gene>
<reference evidence="8 9" key="1">
    <citation type="journal article" date="2019" name="Environ. Microbiol.">
        <title>At the nexus of three kingdoms: the genome of the mycorrhizal fungus Gigaspora margarita provides insights into plant, endobacterial and fungal interactions.</title>
        <authorList>
            <person name="Venice F."/>
            <person name="Ghignone S."/>
            <person name="Salvioli di Fossalunga A."/>
            <person name="Amselem J."/>
            <person name="Novero M."/>
            <person name="Xianan X."/>
            <person name="Sedzielewska Toro K."/>
            <person name="Morin E."/>
            <person name="Lipzen A."/>
            <person name="Grigoriev I.V."/>
            <person name="Henrissat B."/>
            <person name="Martin F.M."/>
            <person name="Bonfante P."/>
        </authorList>
    </citation>
    <scope>NUCLEOTIDE SEQUENCE [LARGE SCALE GENOMIC DNA]</scope>
    <source>
        <strain evidence="8 9">BEG34</strain>
    </source>
</reference>
<proteinExistence type="inferred from homology"/>
<dbReference type="SMART" id="SM00670">
    <property type="entry name" value="PINc"/>
    <property type="match status" value="1"/>
</dbReference>
<sequence length="614" mass="70679">MSVVEDDRVYMDIDDEWTLQDITLQIAQFRKDTVLETHRESSVTTLSPLASQKVTSSPYSSVVVVDTNFLISHLAFLKMLILEYAKKYKLLVIIPWIVLEELDGLKSRSNNSYANSSKSNQPNVANLAQIAISFLHNCLAEKHDGLRGQKIHEKIEKPKNNDDKILDCCRYFQATTRSSIILLSNDKNLCIKAMVHDIHAFSYQKASGLEELLEKILSTDNSSSDSVLYKHVNSAIQWPKVNELETIERENHNGSNIVYNIKEEPECFIEDADTMMMDCDDTIQKTPFSQNVIPESSETVMNSQISQPYYSRSSLSSNEKQFNPSYSSLHDSIHAPDNRNQKLDGNNQKNKNTKRMPSTNYSNPKNFLMDYYDTKQISESYTTNSSLSTSHPVQTSYSFSMKDEFNNNSSSSLYASIHAPGNLDMFNNNTTSNATNNANNKINREAEVISMMLFTTPSISKKLLDKTIETSHKYLVNKIMANLSNSLPPAILFHFQNCFGKDWNYIVQEPQPWSLNTMIKFIDRYWITVFSDVFHQFRKIKEVIISNILDFLRVYQRSDGANLTIQDVMQFIQNSELILKMIFDDIEETIESISEREQLVKNWWSEFEHSLRFK</sequence>
<dbReference type="InterPro" id="IPR002716">
    <property type="entry name" value="PIN_dom"/>
</dbReference>
<comment type="subcellular location">
    <subcellularLocation>
        <location evidence="1">Nucleus</location>
    </subcellularLocation>
</comment>
<evidence type="ECO:0000256" key="6">
    <source>
        <dbReference type="SAM" id="MobiDB-lite"/>
    </source>
</evidence>
<keyword evidence="2" id="KW-0804">Transcription</keyword>
<dbReference type="FunFam" id="3.40.50.1010:FF:000045">
    <property type="entry name" value="Transcriptional protein swt1"/>
    <property type="match status" value="1"/>
</dbReference>
<dbReference type="PANTHER" id="PTHR16161:SF0">
    <property type="entry name" value="TRANSCRIPTIONAL PROTEIN SWT1"/>
    <property type="match status" value="1"/>
</dbReference>
<evidence type="ECO:0000256" key="1">
    <source>
        <dbReference type="ARBA" id="ARBA00004123"/>
    </source>
</evidence>
<feature type="compositionally biased region" description="Polar residues" evidence="6">
    <location>
        <begin position="343"/>
        <end position="365"/>
    </location>
</feature>
<name>A0A8H4AQG1_GIGMA</name>
<dbReference type="Pfam" id="PF13638">
    <property type="entry name" value="PIN_4"/>
    <property type="match status" value="1"/>
</dbReference>
<comment type="similarity">
    <text evidence="4">Belongs to the SWT1 family.</text>
</comment>
<evidence type="ECO:0000313" key="8">
    <source>
        <dbReference type="EMBL" id="KAF0521890.1"/>
    </source>
</evidence>
<dbReference type="PANTHER" id="PTHR16161">
    <property type="entry name" value="TRANSCRIPTIONAL PROTEIN SWT1"/>
    <property type="match status" value="1"/>
</dbReference>
<dbReference type="OrthoDB" id="2017974at2759"/>
<dbReference type="InterPro" id="IPR029060">
    <property type="entry name" value="PIN-like_dom_sf"/>
</dbReference>
<feature type="domain" description="PIN" evidence="7">
    <location>
        <begin position="61"/>
        <end position="191"/>
    </location>
</feature>
<feature type="region of interest" description="Disordered" evidence="6">
    <location>
        <begin position="310"/>
        <end position="366"/>
    </location>
</feature>
<evidence type="ECO:0000313" key="9">
    <source>
        <dbReference type="Proteomes" id="UP000439903"/>
    </source>
</evidence>